<organism evidence="1 2">
    <name type="scientific">Salinispora tropica (strain ATCC BAA-916 / DSM 44818 / JCM 13857 / NBRC 105044 / CNB-440)</name>
    <dbReference type="NCBI Taxonomy" id="369723"/>
    <lineage>
        <taxon>Bacteria</taxon>
        <taxon>Bacillati</taxon>
        <taxon>Actinomycetota</taxon>
        <taxon>Actinomycetes</taxon>
        <taxon>Micromonosporales</taxon>
        <taxon>Micromonosporaceae</taxon>
        <taxon>Salinispora</taxon>
    </lineage>
</organism>
<dbReference type="PATRIC" id="fig|369723.5.peg.2432"/>
<dbReference type="EMBL" id="CP000667">
    <property type="protein sequence ID" value="ABP54814.1"/>
    <property type="molecule type" value="Genomic_DNA"/>
</dbReference>
<name>A4X7G4_SALTO</name>
<dbReference type="HOGENOM" id="CLU_2702699_0_0_11"/>
<gene>
    <name evidence="1" type="ordered locus">Strop_2366</name>
</gene>
<dbReference type="STRING" id="369723.Strop_2366"/>
<dbReference type="AlphaFoldDB" id="A4X7G4"/>
<dbReference type="Proteomes" id="UP000000235">
    <property type="component" value="Chromosome"/>
</dbReference>
<reference evidence="2" key="1">
    <citation type="journal article" date="2007" name="Proc. Natl. Acad. Sci. U.S.A.">
        <title>Genome sequencing reveals complex secondary metabolome in the marine actinomycete Salinispora tropica.</title>
        <authorList>
            <person name="Udwary D.W."/>
            <person name="Zeigler L."/>
            <person name="Asolkar R.N."/>
            <person name="Singan V."/>
            <person name="Lapidus A."/>
            <person name="Fenical W."/>
            <person name="Jensen P.R."/>
            <person name="Moore B.S."/>
        </authorList>
    </citation>
    <scope>NUCLEOTIDE SEQUENCE [LARGE SCALE GENOMIC DNA]</scope>
    <source>
        <strain evidence="2">ATCC BAA-916 / DSM 44818 / CNB-440</strain>
    </source>
</reference>
<accession>A4X7G4</accession>
<evidence type="ECO:0000313" key="2">
    <source>
        <dbReference type="Proteomes" id="UP000000235"/>
    </source>
</evidence>
<evidence type="ECO:0000313" key="1">
    <source>
        <dbReference type="EMBL" id="ABP54814.1"/>
    </source>
</evidence>
<proteinExistence type="predicted"/>
<sequence length="73" mass="7852">MHRLDVYRLSDMVSAVHGIVTDHTNVGDDLAIVATASASAASEVDWLTRVARAYKDSPILSAARLQSSVRELA</sequence>
<keyword evidence="2" id="KW-1185">Reference proteome</keyword>
<dbReference type="KEGG" id="stp:Strop_2366"/>
<protein>
    <submittedName>
        <fullName evidence="1">Uncharacterized protein</fullName>
    </submittedName>
</protein>